<protein>
    <submittedName>
        <fullName evidence="1">Uncharacterized protein</fullName>
    </submittedName>
</protein>
<reference evidence="1" key="1">
    <citation type="submission" date="2020-06" db="EMBL/GenBank/DDBJ databases">
        <title>Draft genome of Bugula neritina, a colonial animal packing powerful symbionts and potential medicines.</title>
        <authorList>
            <person name="Rayko M."/>
        </authorList>
    </citation>
    <scope>NUCLEOTIDE SEQUENCE [LARGE SCALE GENOMIC DNA]</scope>
    <source>
        <strain evidence="1">Kwan_BN1</strain>
    </source>
</reference>
<evidence type="ECO:0000313" key="2">
    <source>
        <dbReference type="Proteomes" id="UP000593567"/>
    </source>
</evidence>
<dbReference type="InterPro" id="IPR015943">
    <property type="entry name" value="WD40/YVTN_repeat-like_dom_sf"/>
</dbReference>
<dbReference type="EMBL" id="VXIV02002983">
    <property type="protein sequence ID" value="KAF6021664.1"/>
    <property type="molecule type" value="Genomic_DNA"/>
</dbReference>
<keyword evidence="2" id="KW-1185">Reference proteome</keyword>
<organism evidence="1 2">
    <name type="scientific">Bugula neritina</name>
    <name type="common">Brown bryozoan</name>
    <name type="synonym">Sertularia neritina</name>
    <dbReference type="NCBI Taxonomy" id="10212"/>
    <lineage>
        <taxon>Eukaryota</taxon>
        <taxon>Metazoa</taxon>
        <taxon>Spiralia</taxon>
        <taxon>Lophotrochozoa</taxon>
        <taxon>Bryozoa</taxon>
        <taxon>Gymnolaemata</taxon>
        <taxon>Cheilostomatida</taxon>
        <taxon>Flustrina</taxon>
        <taxon>Buguloidea</taxon>
        <taxon>Bugulidae</taxon>
        <taxon>Bugula</taxon>
    </lineage>
</organism>
<accession>A0A7J7J7D3</accession>
<name>A0A7J7J7D3_BUGNE</name>
<proteinExistence type="predicted"/>
<comment type="caution">
    <text evidence="1">The sequence shown here is derived from an EMBL/GenBank/DDBJ whole genome shotgun (WGS) entry which is preliminary data.</text>
</comment>
<dbReference type="AlphaFoldDB" id="A0A7J7J7D3"/>
<dbReference type="InterPro" id="IPR011047">
    <property type="entry name" value="Quinoprotein_ADH-like_sf"/>
</dbReference>
<dbReference type="SUPFAM" id="SSF50998">
    <property type="entry name" value="Quinoprotein alcohol dehydrogenase-like"/>
    <property type="match status" value="1"/>
</dbReference>
<sequence length="343" mass="38307">MYGDLGAASVTKYFDNDLIHCLAEGRATETSRSLLNTTRTRSDVFGAKEPLYRSKDNNQELGECFISQPLSLIRSFDQSSTPIGASLVTIPSALTFLSEHKTKGQCYSAYHRQNGEILLGTQIGTQLLRRSSKRPINYNKTDTSVAKVIEKNQTIYILHTEEKTDKIEMCLSCDMTNKHKLFQFERTSDSITSMAVSDKYVAVINPDTNQIILFDLLTRQSQILDLNFVALDLQFLPDGHLLAVGGDTLFKLRIDNGDLTLIWACEETFGSSSLCTDCNGLIYVDTLNNLKKLYIVSPEGELLQTLTHDKLPKETTGAPSIQNGVLAIPGWDDDKLFLFKLEL</sequence>
<evidence type="ECO:0000313" key="1">
    <source>
        <dbReference type="EMBL" id="KAF6021664.1"/>
    </source>
</evidence>
<dbReference type="Proteomes" id="UP000593567">
    <property type="component" value="Unassembled WGS sequence"/>
</dbReference>
<dbReference type="Gene3D" id="2.130.10.10">
    <property type="entry name" value="YVTN repeat-like/Quinoprotein amine dehydrogenase"/>
    <property type="match status" value="1"/>
</dbReference>
<gene>
    <name evidence="1" type="ORF">EB796_020024</name>
</gene>